<dbReference type="CDD" id="cd04762">
    <property type="entry name" value="HTH_MerR-trunc"/>
    <property type="match status" value="1"/>
</dbReference>
<accession>W4QSK7</accession>
<evidence type="ECO:0000256" key="6">
    <source>
        <dbReference type="ARBA" id="ARBA00023125"/>
    </source>
</evidence>
<evidence type="ECO:0000313" key="10">
    <source>
        <dbReference type="EMBL" id="GAE34608.1"/>
    </source>
</evidence>
<dbReference type="GO" id="GO:0030435">
    <property type="term" value="P:sporulation resulting in formation of a cellular spore"/>
    <property type="evidence" value="ECO:0007669"/>
    <property type="project" value="UniProtKB-UniRule"/>
</dbReference>
<dbReference type="InterPro" id="IPR023522">
    <property type="entry name" value="Chrosome_anchoring_RacA"/>
</dbReference>
<dbReference type="InterPro" id="IPR000551">
    <property type="entry name" value="MerR-type_HTH_dom"/>
</dbReference>
<dbReference type="AlphaFoldDB" id="W4QSK7"/>
<keyword evidence="3 8" id="KW-0159">Chromosome partition</keyword>
<dbReference type="Gene3D" id="1.10.1660.10">
    <property type="match status" value="1"/>
</dbReference>
<evidence type="ECO:0000256" key="1">
    <source>
        <dbReference type="ARBA" id="ARBA00022490"/>
    </source>
</evidence>
<dbReference type="RefSeq" id="WP_235714848.1">
    <property type="nucleotide sequence ID" value="NZ_BAUV01000009.1"/>
</dbReference>
<feature type="coiled-coil region" evidence="8">
    <location>
        <begin position="145"/>
        <end position="198"/>
    </location>
</feature>
<dbReference type="eggNOG" id="COG0789">
    <property type="taxonomic scope" value="Bacteria"/>
</dbReference>
<evidence type="ECO:0000256" key="8">
    <source>
        <dbReference type="HAMAP-Rule" id="MF_01170"/>
    </source>
</evidence>
<gene>
    <name evidence="8" type="primary">racA</name>
    <name evidence="10" type="ORF">JCM9157_1678</name>
</gene>
<evidence type="ECO:0000259" key="9">
    <source>
        <dbReference type="Pfam" id="PF13411"/>
    </source>
</evidence>
<keyword evidence="4 8" id="KW-0749">Sporulation</keyword>
<proteinExistence type="inferred from homology"/>
<feature type="DNA-binding region" description="H-T-H motif" evidence="8">
    <location>
        <begin position="60"/>
        <end position="80"/>
    </location>
</feature>
<comment type="subcellular location">
    <subcellularLocation>
        <location evidence="8">Cytoplasm</location>
    </subcellularLocation>
    <text evidence="8">Localizes to cell poles and nucleoid.</text>
</comment>
<evidence type="ECO:0000256" key="3">
    <source>
        <dbReference type="ARBA" id="ARBA00022829"/>
    </source>
</evidence>
<feature type="domain" description="HTH merR-type" evidence="9">
    <location>
        <begin position="58"/>
        <end position="120"/>
    </location>
</feature>
<comment type="caution">
    <text evidence="10">The sequence shown here is derived from an EMBL/GenBank/DDBJ whole genome shotgun (WGS) entry which is preliminary data.</text>
</comment>
<evidence type="ECO:0000256" key="4">
    <source>
        <dbReference type="ARBA" id="ARBA00022969"/>
    </source>
</evidence>
<dbReference type="GO" id="GO:0005737">
    <property type="term" value="C:cytoplasm"/>
    <property type="evidence" value="ECO:0007669"/>
    <property type="project" value="UniProtKB-SubCell"/>
</dbReference>
<comment type="function">
    <text evidence="8">Required for the formation of axial filaments and for anchoring the origin regions at the cell poles in sporulating cells, thus ensuring proper chromosome segregation in the prespore. Binds in a dispersed manner throughout the chromosome but preferentially to sites clustered in the origin portion of the chromosome, causing condensation of the chromosome and its remodeling into an elongated, anchored structure.</text>
</comment>
<dbReference type="SUPFAM" id="SSF46955">
    <property type="entry name" value="Putative DNA-binding domain"/>
    <property type="match status" value="1"/>
</dbReference>
<dbReference type="GO" id="GO:0003690">
    <property type="term" value="F:double-stranded DNA binding"/>
    <property type="evidence" value="ECO:0007669"/>
    <property type="project" value="UniProtKB-UniRule"/>
</dbReference>
<dbReference type="Proteomes" id="UP000018896">
    <property type="component" value="Unassembled WGS sequence"/>
</dbReference>
<protein>
    <recommendedName>
        <fullName evidence="8">Chromosome-anchoring protein RacA</fullName>
    </recommendedName>
</protein>
<keyword evidence="6 8" id="KW-0238">DNA-binding</keyword>
<keyword evidence="5 8" id="KW-0175">Coiled coil</keyword>
<dbReference type="HAMAP" id="MF_01170">
    <property type="entry name" value="RacA"/>
    <property type="match status" value="1"/>
</dbReference>
<evidence type="ECO:0000256" key="2">
    <source>
        <dbReference type="ARBA" id="ARBA00022618"/>
    </source>
</evidence>
<dbReference type="InterPro" id="IPR009061">
    <property type="entry name" value="DNA-bd_dom_put_sf"/>
</dbReference>
<keyword evidence="11" id="KW-1185">Reference proteome</keyword>
<name>W4QSK7_HALA3</name>
<sequence length="232" mass="27183">MLTSFVKKRTSLTVMTDISTFFDELILVLSRGEGTEGMEANLSNNKNNWEVCKMEMTMKTKEVSEILGVNPTTVQRWAKYFDLVCETNENGHYLFTEEHVDIMRGVQRQLQQGKRMKDITINGMESPKTIERSTNIETALYEGKLEEVMNRVQELDHRLSQKADEVVSYQLLKHRSELDDMMKMIVTLEERLTKMESKMQPREESEERELPMVVGGNVSRKKWRSFMQMFSF</sequence>
<dbReference type="STRING" id="1236973.JCM9157_1678"/>
<keyword evidence="1 8" id="KW-0963">Cytoplasm</keyword>
<reference evidence="10 11" key="1">
    <citation type="journal article" date="2014" name="Genome Announc.">
        <title>Draft Genome Sequences of Three Alkaliphilic Bacillus Strains, Bacillus wakoensis JCM 9140T, Bacillus akibai JCM 9157T, and Bacillus hemicellulosilyticus JCM 9152T.</title>
        <authorList>
            <person name="Yuki M."/>
            <person name="Oshima K."/>
            <person name="Suda W."/>
            <person name="Oshida Y."/>
            <person name="Kitamura K."/>
            <person name="Iida T."/>
            <person name="Hattori M."/>
            <person name="Ohkuma M."/>
        </authorList>
    </citation>
    <scope>NUCLEOTIDE SEQUENCE [LARGE SCALE GENOMIC DNA]</scope>
    <source>
        <strain evidence="10 11">JCM 9157</strain>
    </source>
</reference>
<dbReference type="EMBL" id="BAUV01000009">
    <property type="protein sequence ID" value="GAE34608.1"/>
    <property type="molecule type" value="Genomic_DNA"/>
</dbReference>
<dbReference type="GO" id="GO:0006355">
    <property type="term" value="P:regulation of DNA-templated transcription"/>
    <property type="evidence" value="ECO:0007669"/>
    <property type="project" value="InterPro"/>
</dbReference>
<evidence type="ECO:0000313" key="11">
    <source>
        <dbReference type="Proteomes" id="UP000018896"/>
    </source>
</evidence>
<dbReference type="GO" id="GO:0030261">
    <property type="term" value="P:chromosome condensation"/>
    <property type="evidence" value="ECO:0007669"/>
    <property type="project" value="UniProtKB-UniRule"/>
</dbReference>
<keyword evidence="2 8" id="KW-0132">Cell division</keyword>
<dbReference type="GO" id="GO:0007059">
    <property type="term" value="P:chromosome segregation"/>
    <property type="evidence" value="ECO:0007669"/>
    <property type="project" value="UniProtKB-UniRule"/>
</dbReference>
<dbReference type="GO" id="GO:0008356">
    <property type="term" value="P:asymmetric cell division"/>
    <property type="evidence" value="ECO:0007669"/>
    <property type="project" value="UniProtKB-UniRule"/>
</dbReference>
<dbReference type="Pfam" id="PF13411">
    <property type="entry name" value="MerR_1"/>
    <property type="match status" value="1"/>
</dbReference>
<comment type="similarity">
    <text evidence="8">Belongs to the RacA family.</text>
</comment>
<keyword evidence="7 8" id="KW-0131">Cell cycle</keyword>
<dbReference type="NCBIfam" id="NF009647">
    <property type="entry name" value="PRK13182.1-2"/>
    <property type="match status" value="1"/>
</dbReference>
<evidence type="ECO:0000256" key="5">
    <source>
        <dbReference type="ARBA" id="ARBA00023054"/>
    </source>
</evidence>
<organism evidence="10 11">
    <name type="scientific">Halalkalibacter akibai (strain ATCC 43226 / DSM 21942 / CIP 109018 / JCM 9157 / 1139)</name>
    <name type="common">Bacillus akibai</name>
    <dbReference type="NCBI Taxonomy" id="1236973"/>
    <lineage>
        <taxon>Bacteria</taxon>
        <taxon>Bacillati</taxon>
        <taxon>Bacillota</taxon>
        <taxon>Bacilli</taxon>
        <taxon>Bacillales</taxon>
        <taxon>Bacillaceae</taxon>
        <taxon>Halalkalibacter</taxon>
    </lineage>
</organism>
<evidence type="ECO:0000256" key="7">
    <source>
        <dbReference type="ARBA" id="ARBA00023306"/>
    </source>
</evidence>